<evidence type="ECO:0000313" key="6">
    <source>
        <dbReference type="Proteomes" id="UP000239047"/>
    </source>
</evidence>
<dbReference type="EMBL" id="PREZ01000005">
    <property type="protein sequence ID" value="PPA69894.1"/>
    <property type="molecule type" value="Genomic_DNA"/>
</dbReference>
<keyword evidence="6" id="KW-1185">Reference proteome</keyword>
<evidence type="ECO:0000313" key="5">
    <source>
        <dbReference type="EMBL" id="PPA69894.1"/>
    </source>
</evidence>
<evidence type="ECO:0000256" key="2">
    <source>
        <dbReference type="ARBA" id="ARBA00022801"/>
    </source>
</evidence>
<dbReference type="PANTHER" id="PTHR34698">
    <property type="entry name" value="5-OXOPROLINASE SUBUNIT B"/>
    <property type="match status" value="1"/>
</dbReference>
<evidence type="ECO:0000259" key="4">
    <source>
        <dbReference type="SMART" id="SM00796"/>
    </source>
</evidence>
<dbReference type="Gene3D" id="3.30.1360.40">
    <property type="match status" value="1"/>
</dbReference>
<dbReference type="SUPFAM" id="SSF160467">
    <property type="entry name" value="PH0987 N-terminal domain-like"/>
    <property type="match status" value="1"/>
</dbReference>
<dbReference type="NCBIfam" id="TIGR00370">
    <property type="entry name" value="5-oxoprolinase subunit PxpB"/>
    <property type="match status" value="1"/>
</dbReference>
<dbReference type="GO" id="GO:0016787">
    <property type="term" value="F:hydrolase activity"/>
    <property type="evidence" value="ECO:0007669"/>
    <property type="project" value="UniProtKB-KW"/>
</dbReference>
<dbReference type="Proteomes" id="UP000239047">
    <property type="component" value="Unassembled WGS sequence"/>
</dbReference>
<reference evidence="5 6" key="1">
    <citation type="submission" date="2018-02" db="EMBL/GenBank/DDBJ databases">
        <title>Jeotgalibacillus proteolyticum sp. nov. a protease producing bacterium isolated from ocean sediments of Laizhou Bay.</title>
        <authorList>
            <person name="Li Y."/>
        </authorList>
    </citation>
    <scope>NUCLEOTIDE SEQUENCE [LARGE SCALE GENOMIC DNA]</scope>
    <source>
        <strain evidence="5 6">22-7</strain>
    </source>
</reference>
<dbReference type="AlphaFoldDB" id="A0A2S5GAF9"/>
<dbReference type="SMART" id="SM00796">
    <property type="entry name" value="AHS1"/>
    <property type="match status" value="1"/>
</dbReference>
<protein>
    <submittedName>
        <fullName evidence="5">Kinase inhibitor</fullName>
    </submittedName>
</protein>
<comment type="caution">
    <text evidence="5">The sequence shown here is derived from an EMBL/GenBank/DDBJ whole genome shotgun (WGS) entry which is preliminary data.</text>
</comment>
<name>A0A2S5GAF9_9BACL</name>
<dbReference type="Gene3D" id="2.40.100.10">
    <property type="entry name" value="Cyclophilin-like"/>
    <property type="match status" value="1"/>
</dbReference>
<proteinExistence type="predicted"/>
<gene>
    <name evidence="5" type="ORF">C4B60_15315</name>
</gene>
<evidence type="ECO:0000256" key="1">
    <source>
        <dbReference type="ARBA" id="ARBA00022741"/>
    </source>
</evidence>
<dbReference type="RefSeq" id="WP_104058887.1">
    <property type="nucleotide sequence ID" value="NZ_PREZ01000005.1"/>
</dbReference>
<dbReference type="GO" id="GO:0005524">
    <property type="term" value="F:ATP binding"/>
    <property type="evidence" value="ECO:0007669"/>
    <property type="project" value="UniProtKB-KW"/>
</dbReference>
<dbReference type="InterPro" id="IPR010016">
    <property type="entry name" value="PxpB"/>
</dbReference>
<evidence type="ECO:0000256" key="3">
    <source>
        <dbReference type="ARBA" id="ARBA00022840"/>
    </source>
</evidence>
<dbReference type="InterPro" id="IPR029000">
    <property type="entry name" value="Cyclophilin-like_dom_sf"/>
</dbReference>
<dbReference type="OrthoDB" id="9778567at2"/>
<dbReference type="SUPFAM" id="SSF50891">
    <property type="entry name" value="Cyclophilin-like"/>
    <property type="match status" value="1"/>
</dbReference>
<keyword evidence="3" id="KW-0067">ATP-binding</keyword>
<dbReference type="PANTHER" id="PTHR34698:SF2">
    <property type="entry name" value="5-OXOPROLINASE SUBUNIT B"/>
    <property type="match status" value="1"/>
</dbReference>
<dbReference type="InterPro" id="IPR003833">
    <property type="entry name" value="CT_C_D"/>
</dbReference>
<keyword evidence="2" id="KW-0378">Hydrolase</keyword>
<keyword evidence="1" id="KW-0547">Nucleotide-binding</keyword>
<dbReference type="Pfam" id="PF02682">
    <property type="entry name" value="CT_C_D"/>
    <property type="match status" value="1"/>
</dbReference>
<organism evidence="5 6">
    <name type="scientific">Jeotgalibacillus proteolyticus</name>
    <dbReference type="NCBI Taxonomy" id="2082395"/>
    <lineage>
        <taxon>Bacteria</taxon>
        <taxon>Bacillati</taxon>
        <taxon>Bacillota</taxon>
        <taxon>Bacilli</taxon>
        <taxon>Bacillales</taxon>
        <taxon>Caryophanaceae</taxon>
        <taxon>Jeotgalibacillus</taxon>
    </lineage>
</organism>
<feature type="domain" description="Carboxyltransferase" evidence="4">
    <location>
        <begin position="3"/>
        <end position="210"/>
    </location>
</feature>
<sequence length="234" mass="26180">MNYSLHPLGDQAILIEFPQEVNEEIHSLVQGVKGRIEKEKWEWAVEVVPAFASIAIHYDIRKLQIQSLPYSFVEAEVKKLLFDGGSMAEASFREVSIPVLYGGKKGPDLEEVASHNGLTPEEVIELHTSGEYIVYMLGFAPGFPYIGGLNEKIATPRKSKPRLKIPVGSVGIAGKQTGVYPIETPGGWQLIGQTPDALFRPQNEEEPTLLKAGDRIRFYAITEEEFTQRQERTR</sequence>
<accession>A0A2S5GAF9</accession>